<evidence type="ECO:0000313" key="4">
    <source>
        <dbReference type="EMBL" id="KQK25425.1"/>
    </source>
</evidence>
<dbReference type="RefSeq" id="WP_056013775.1">
    <property type="nucleotide sequence ID" value="NZ_LLYZ01000005.1"/>
</dbReference>
<dbReference type="STRING" id="452084.AR438_07375"/>
<organism evidence="4 5">
    <name type="scientific">Chryseobacterium aquaticum</name>
    <dbReference type="NCBI Taxonomy" id="452084"/>
    <lineage>
        <taxon>Bacteria</taxon>
        <taxon>Pseudomonadati</taxon>
        <taxon>Bacteroidota</taxon>
        <taxon>Flavobacteriia</taxon>
        <taxon>Flavobacteriales</taxon>
        <taxon>Weeksellaceae</taxon>
        <taxon>Chryseobacterium group</taxon>
        <taxon>Chryseobacterium</taxon>
    </lineage>
</organism>
<keyword evidence="5" id="KW-1185">Reference proteome</keyword>
<reference evidence="4 5" key="1">
    <citation type="submission" date="2015-10" db="EMBL/GenBank/DDBJ databases">
        <title>Chryseobacterium aquaticum genome.</title>
        <authorList>
            <person name="Newman J.D."/>
            <person name="Ferguson M.B."/>
            <person name="Miller J.R."/>
        </authorList>
    </citation>
    <scope>NUCLEOTIDE SEQUENCE [LARGE SCALE GENOMIC DNA]</scope>
    <source>
        <strain evidence="4 5">KCTC 12483</strain>
    </source>
</reference>
<gene>
    <name evidence="4" type="ORF">AR438_07375</name>
</gene>
<keyword evidence="2" id="KW-0732">Signal</keyword>
<dbReference type="Gene3D" id="2.60.40.10">
    <property type="entry name" value="Immunoglobulins"/>
    <property type="match status" value="1"/>
</dbReference>
<dbReference type="InterPro" id="IPR012338">
    <property type="entry name" value="Beta-lactam/transpept-like"/>
</dbReference>
<dbReference type="PANTHER" id="PTHR22935">
    <property type="entry name" value="PENICILLIN-BINDING PROTEIN"/>
    <property type="match status" value="1"/>
</dbReference>
<feature type="chain" id="PRO_5006205293" description="Beta-lactamase-related domain-containing protein" evidence="2">
    <location>
        <begin position="19"/>
        <end position="478"/>
    </location>
</feature>
<dbReference type="OrthoDB" id="9793489at2"/>
<dbReference type="InterPro" id="IPR001466">
    <property type="entry name" value="Beta-lactam-related"/>
</dbReference>
<dbReference type="Gene3D" id="3.40.710.10">
    <property type="entry name" value="DD-peptidase/beta-lactamase superfamily"/>
    <property type="match status" value="1"/>
</dbReference>
<feature type="signal peptide" evidence="2">
    <location>
        <begin position="1"/>
        <end position="18"/>
    </location>
</feature>
<dbReference type="InterPro" id="IPR014756">
    <property type="entry name" value="Ig_E-set"/>
</dbReference>
<evidence type="ECO:0000256" key="1">
    <source>
        <dbReference type="ARBA" id="ARBA00038473"/>
    </source>
</evidence>
<evidence type="ECO:0000313" key="5">
    <source>
        <dbReference type="Proteomes" id="UP000051682"/>
    </source>
</evidence>
<comment type="similarity">
    <text evidence="1">Belongs to the beta-lactamase family.</text>
</comment>
<accession>A0A0Q3LQH7</accession>
<dbReference type="PANTHER" id="PTHR22935:SF95">
    <property type="entry name" value="BETA-LACTAMASE-LIKE 1-RELATED"/>
    <property type="match status" value="1"/>
</dbReference>
<protein>
    <recommendedName>
        <fullName evidence="3">Beta-lactamase-related domain-containing protein</fullName>
    </recommendedName>
</protein>
<dbReference type="Pfam" id="PF00144">
    <property type="entry name" value="Beta-lactamase"/>
    <property type="match status" value="1"/>
</dbReference>
<dbReference type="InterPro" id="IPR051478">
    <property type="entry name" value="Beta-lactamase-like_AB/R"/>
</dbReference>
<dbReference type="SUPFAM" id="SSF56601">
    <property type="entry name" value="beta-lactamase/transpeptidase-like"/>
    <property type="match status" value="1"/>
</dbReference>
<dbReference type="EMBL" id="LLYZ01000005">
    <property type="protein sequence ID" value="KQK25425.1"/>
    <property type="molecule type" value="Genomic_DNA"/>
</dbReference>
<comment type="caution">
    <text evidence="4">The sequence shown here is derived from an EMBL/GenBank/DDBJ whole genome shotgun (WGS) entry which is preliminary data.</text>
</comment>
<sequence>MKQFFSFLLLTIFLTSSAQNNLISGKSVFDIIDQDAQNLLKNSKSNSVSVGIVKDGKIYTKHYGEIDKGKSNKPDNNTYYEIASVTKIITGSLLAKAVLEGKVNLEDDIRKYLKRAYPNLEYNGVPIKIKDLITYETALPRGLPDESAIWAQKNDQSEFLSEKINREYSKKQFFEDLKKVKLDTIPGKKHKYSNLSLELTGFILENIYQKDFQTLVKEEFLLPLKMNHTKFELAENEVLANAYNDKNILMPNISNNLWGASGKLKSTMSDLTKLLQYELSKNKIVKESQRNIKQSENYWYGYFWDSLEITDKGIFGYKHGGAYGTQTLFSVFPEINLGICFIVNTNVPDKTFGDLKYATLTLAEDLTNQKPKKTEGYKMKSNDIIFTYELNKKLDPKLIKSICVAGDFNDWNPNNPKYQLIKKRNYKYELKVPKSNFKTERTYLFKFVLNKEIWLDPPKNAVNNDNKPDDNHLTFRID</sequence>
<dbReference type="SUPFAM" id="SSF81296">
    <property type="entry name" value="E set domains"/>
    <property type="match status" value="1"/>
</dbReference>
<feature type="domain" description="Beta-lactamase-related" evidence="3">
    <location>
        <begin position="33"/>
        <end position="358"/>
    </location>
</feature>
<dbReference type="InterPro" id="IPR013783">
    <property type="entry name" value="Ig-like_fold"/>
</dbReference>
<dbReference type="Proteomes" id="UP000051682">
    <property type="component" value="Unassembled WGS sequence"/>
</dbReference>
<proteinExistence type="inferred from homology"/>
<dbReference type="AlphaFoldDB" id="A0A0Q3LQH7"/>
<name>A0A0Q3LQH7_9FLAO</name>
<evidence type="ECO:0000256" key="2">
    <source>
        <dbReference type="SAM" id="SignalP"/>
    </source>
</evidence>
<evidence type="ECO:0000259" key="3">
    <source>
        <dbReference type="Pfam" id="PF00144"/>
    </source>
</evidence>